<dbReference type="InterPro" id="IPR029026">
    <property type="entry name" value="tRNA_m1G_MTases_N"/>
</dbReference>
<evidence type="ECO:0000256" key="3">
    <source>
        <dbReference type="ARBA" id="ARBA00022679"/>
    </source>
</evidence>
<dbReference type="InterPro" id="IPR053888">
    <property type="entry name" value="MRM3-like_sub_bind"/>
</dbReference>
<accession>A0A133PSP5</accession>
<dbReference type="PANTHER" id="PTHR43191:SF2">
    <property type="entry name" value="RRNA METHYLTRANSFERASE 3, MITOCHONDRIAL"/>
    <property type="match status" value="1"/>
</dbReference>
<dbReference type="SUPFAM" id="SSF55315">
    <property type="entry name" value="L30e-like"/>
    <property type="match status" value="1"/>
</dbReference>
<evidence type="ECO:0000259" key="5">
    <source>
        <dbReference type="Pfam" id="PF22435"/>
    </source>
</evidence>
<dbReference type="GO" id="GO:0032259">
    <property type="term" value="P:methylation"/>
    <property type="evidence" value="ECO:0007669"/>
    <property type="project" value="UniProtKB-KW"/>
</dbReference>
<dbReference type="SUPFAM" id="SSF75217">
    <property type="entry name" value="alpha/beta knot"/>
    <property type="match status" value="1"/>
</dbReference>
<dbReference type="InterPro" id="IPR029028">
    <property type="entry name" value="Alpha/beta_knot_MTases"/>
</dbReference>
<evidence type="ECO:0000256" key="2">
    <source>
        <dbReference type="ARBA" id="ARBA00022603"/>
    </source>
</evidence>
<name>A0A133PSP5_9FIRM</name>
<gene>
    <name evidence="6" type="ORF">HMPREF3229_00101</name>
</gene>
<sequence>MREKMIITSKNNNTYKFLKGLLEKKHRQESKLFMVEKPVVIEEAEGFEIKYLALSESAYRSNKFENIIKKLDQDKVFVFSDNIFKNLCDAVTSPGIIAYYSYLHRDFDRTSGKFLYLDDIREPGNLGGIIRSADALGLDGLIISPESCDLYNPKTVRSSMSSIFRLPIYFMAREDLVNLDFNILATSLENSTSTRDYDFKDKDIVVIGNEAKGVSDFIMSHARGFLNIPISPKVDSLNANVAASIIIYEMMK</sequence>
<evidence type="ECO:0000313" key="7">
    <source>
        <dbReference type="Proteomes" id="UP000070174"/>
    </source>
</evidence>
<dbReference type="CDD" id="cd18095">
    <property type="entry name" value="SpoU-like_rRNA-MTase"/>
    <property type="match status" value="1"/>
</dbReference>
<dbReference type="EMBL" id="LRQE01000002">
    <property type="protein sequence ID" value="KXA31851.1"/>
    <property type="molecule type" value="Genomic_DNA"/>
</dbReference>
<dbReference type="PATRIC" id="fig|54005.3.peg.100"/>
<feature type="domain" description="MRM3-like substrate binding" evidence="5">
    <location>
        <begin position="12"/>
        <end position="98"/>
    </location>
</feature>
<proteinExistence type="inferred from homology"/>
<evidence type="ECO:0000313" key="6">
    <source>
        <dbReference type="EMBL" id="KXA31851.1"/>
    </source>
</evidence>
<dbReference type="AlphaFoldDB" id="A0A133PSP5"/>
<dbReference type="Proteomes" id="UP000070174">
    <property type="component" value="Unassembled WGS sequence"/>
</dbReference>
<protein>
    <submittedName>
        <fullName evidence="6">RNA methyltransferase, TrmH family</fullName>
    </submittedName>
</protein>
<feature type="domain" description="tRNA/rRNA methyltransferase SpoU type" evidence="4">
    <location>
        <begin position="114"/>
        <end position="248"/>
    </location>
</feature>
<keyword evidence="3 6" id="KW-0808">Transferase</keyword>
<keyword evidence="2 6" id="KW-0489">Methyltransferase</keyword>
<dbReference type="GO" id="GO:0008173">
    <property type="term" value="F:RNA methyltransferase activity"/>
    <property type="evidence" value="ECO:0007669"/>
    <property type="project" value="InterPro"/>
</dbReference>
<reference evidence="6 7" key="1">
    <citation type="submission" date="2016-01" db="EMBL/GenBank/DDBJ databases">
        <authorList>
            <person name="Oliw E.H."/>
        </authorList>
    </citation>
    <scope>NUCLEOTIDE SEQUENCE [LARGE SCALE GENOMIC DNA]</scope>
    <source>
        <strain evidence="6 7">CMW7756A</strain>
    </source>
</reference>
<dbReference type="Pfam" id="PF22435">
    <property type="entry name" value="MRM3-like_sub_bind"/>
    <property type="match status" value="1"/>
</dbReference>
<dbReference type="Pfam" id="PF00588">
    <property type="entry name" value="SpoU_methylase"/>
    <property type="match status" value="1"/>
</dbReference>
<dbReference type="Gene3D" id="3.40.1280.10">
    <property type="match status" value="1"/>
</dbReference>
<dbReference type="InterPro" id="IPR051259">
    <property type="entry name" value="rRNA_Methyltransferase"/>
</dbReference>
<dbReference type="PANTHER" id="PTHR43191">
    <property type="entry name" value="RRNA METHYLTRANSFERASE 3"/>
    <property type="match status" value="1"/>
</dbReference>
<dbReference type="GO" id="GO:0006396">
    <property type="term" value="P:RNA processing"/>
    <property type="evidence" value="ECO:0007669"/>
    <property type="project" value="InterPro"/>
</dbReference>
<organism evidence="6">
    <name type="scientific">Peptoniphilus harei</name>
    <dbReference type="NCBI Taxonomy" id="54005"/>
    <lineage>
        <taxon>Bacteria</taxon>
        <taxon>Bacillati</taxon>
        <taxon>Bacillota</taxon>
        <taxon>Tissierellia</taxon>
        <taxon>Tissierellales</taxon>
        <taxon>Peptoniphilaceae</taxon>
        <taxon>Peptoniphilus</taxon>
    </lineage>
</organism>
<dbReference type="InterPro" id="IPR029064">
    <property type="entry name" value="Ribosomal_eL30-like_sf"/>
</dbReference>
<dbReference type="InterPro" id="IPR001537">
    <property type="entry name" value="SpoU_MeTrfase"/>
</dbReference>
<dbReference type="GO" id="GO:0003723">
    <property type="term" value="F:RNA binding"/>
    <property type="evidence" value="ECO:0007669"/>
    <property type="project" value="InterPro"/>
</dbReference>
<evidence type="ECO:0000259" key="4">
    <source>
        <dbReference type="Pfam" id="PF00588"/>
    </source>
</evidence>
<dbReference type="Gene3D" id="3.30.1330.30">
    <property type="match status" value="1"/>
</dbReference>
<comment type="similarity">
    <text evidence="1">Belongs to the class IV-like SAM-binding methyltransferase superfamily. RNA methyltransferase TrmH family.</text>
</comment>
<evidence type="ECO:0000256" key="1">
    <source>
        <dbReference type="ARBA" id="ARBA00007228"/>
    </source>
</evidence>
<comment type="caution">
    <text evidence="6">The sequence shown here is derived from an EMBL/GenBank/DDBJ whole genome shotgun (WGS) entry which is preliminary data.</text>
</comment>